<protein>
    <submittedName>
        <fullName evidence="2">Uncharacterized protein</fullName>
    </submittedName>
</protein>
<name>A0A7X5QRZ8_9GAMM</name>
<dbReference type="Proteomes" id="UP000518878">
    <property type="component" value="Unassembled WGS sequence"/>
</dbReference>
<keyword evidence="1" id="KW-1133">Transmembrane helix</keyword>
<dbReference type="RefSeq" id="WP_166698065.1">
    <property type="nucleotide sequence ID" value="NZ_JAAQTL010000001.1"/>
</dbReference>
<keyword evidence="1" id="KW-0812">Transmembrane</keyword>
<feature type="transmembrane region" description="Helical" evidence="1">
    <location>
        <begin position="52"/>
        <end position="76"/>
    </location>
</feature>
<dbReference type="AlphaFoldDB" id="A0A7X5QRZ8"/>
<organism evidence="2 3">
    <name type="scientific">Luteibacter yeojuensis</name>
    <dbReference type="NCBI Taxonomy" id="345309"/>
    <lineage>
        <taxon>Bacteria</taxon>
        <taxon>Pseudomonadati</taxon>
        <taxon>Pseudomonadota</taxon>
        <taxon>Gammaproteobacteria</taxon>
        <taxon>Lysobacterales</taxon>
        <taxon>Rhodanobacteraceae</taxon>
        <taxon>Luteibacter</taxon>
    </lineage>
</organism>
<evidence type="ECO:0000256" key="1">
    <source>
        <dbReference type="SAM" id="Phobius"/>
    </source>
</evidence>
<evidence type="ECO:0000313" key="2">
    <source>
        <dbReference type="EMBL" id="NID14347.1"/>
    </source>
</evidence>
<comment type="caution">
    <text evidence="2">The sequence shown here is derived from an EMBL/GenBank/DDBJ whole genome shotgun (WGS) entry which is preliminary data.</text>
</comment>
<proteinExistence type="predicted"/>
<reference evidence="2 3" key="1">
    <citation type="journal article" date="2006" name="Int. J. Syst. Evol. Microbiol.">
        <title>Dyella yeojuensis sp. nov., isolated from greenhouse soil in Korea.</title>
        <authorList>
            <person name="Kim B.Y."/>
            <person name="Weon H.Y."/>
            <person name="Lee K.H."/>
            <person name="Seok S.J."/>
            <person name="Kwon S.W."/>
            <person name="Go S.J."/>
            <person name="Stackebrandt E."/>
        </authorList>
    </citation>
    <scope>NUCLEOTIDE SEQUENCE [LARGE SCALE GENOMIC DNA]</scope>
    <source>
        <strain evidence="2 3">DSM 17673</strain>
    </source>
</reference>
<accession>A0A7X5QRZ8</accession>
<gene>
    <name evidence="2" type="ORF">HBF32_02575</name>
</gene>
<dbReference type="EMBL" id="JAAQTL010000001">
    <property type="protein sequence ID" value="NID14347.1"/>
    <property type="molecule type" value="Genomic_DNA"/>
</dbReference>
<evidence type="ECO:0000313" key="3">
    <source>
        <dbReference type="Proteomes" id="UP000518878"/>
    </source>
</evidence>
<sequence>MSSQTMRQRHGIEQYRDLERTRRSDFRDAANARGFTCAPAANEVPHAEDSSFGAWCLTILAIIGFVVFVTQVMSLSETHQRLRDMKHACEAQGLRAVVVDRQGRDDVVCVGGVR</sequence>
<keyword evidence="3" id="KW-1185">Reference proteome</keyword>
<keyword evidence="1" id="KW-0472">Membrane</keyword>